<dbReference type="AlphaFoldDB" id="A0A9N9A2N0"/>
<dbReference type="Pfam" id="PF08576">
    <property type="entry name" value="DUF1764"/>
    <property type="match status" value="1"/>
</dbReference>
<dbReference type="EMBL" id="CAJVPL010000622">
    <property type="protein sequence ID" value="CAG8515543.1"/>
    <property type="molecule type" value="Genomic_DNA"/>
</dbReference>
<feature type="region of interest" description="Disordered" evidence="1">
    <location>
        <begin position="1"/>
        <end position="46"/>
    </location>
</feature>
<proteinExistence type="predicted"/>
<reference evidence="2" key="1">
    <citation type="submission" date="2021-06" db="EMBL/GenBank/DDBJ databases">
        <authorList>
            <person name="Kallberg Y."/>
            <person name="Tangrot J."/>
            <person name="Rosling A."/>
        </authorList>
    </citation>
    <scope>NUCLEOTIDE SEQUENCE</scope>
    <source>
        <strain evidence="2">MT106</strain>
    </source>
</reference>
<dbReference type="Proteomes" id="UP000789831">
    <property type="component" value="Unassembled WGS sequence"/>
</dbReference>
<feature type="region of interest" description="Disordered" evidence="1">
    <location>
        <begin position="58"/>
        <end position="105"/>
    </location>
</feature>
<dbReference type="PANTHER" id="PTHR34066:SF1">
    <property type="entry name" value="DUF1764 FAMILY PROTEIN"/>
    <property type="match status" value="1"/>
</dbReference>
<evidence type="ECO:0000256" key="1">
    <source>
        <dbReference type="SAM" id="MobiDB-lite"/>
    </source>
</evidence>
<gene>
    <name evidence="2" type="ORF">AGERDE_LOCUS4963</name>
</gene>
<accession>A0A9N9A2N0</accession>
<feature type="compositionally biased region" description="Polar residues" evidence="1">
    <location>
        <begin position="1"/>
        <end position="23"/>
    </location>
</feature>
<dbReference type="PANTHER" id="PTHR34066">
    <property type="entry name" value="GROWTH FACTOR 2"/>
    <property type="match status" value="1"/>
</dbReference>
<evidence type="ECO:0000313" key="3">
    <source>
        <dbReference type="Proteomes" id="UP000789831"/>
    </source>
</evidence>
<feature type="compositionally biased region" description="Basic and acidic residues" evidence="1">
    <location>
        <begin position="28"/>
        <end position="40"/>
    </location>
</feature>
<protein>
    <submittedName>
        <fullName evidence="2">13156_t:CDS:1</fullName>
    </submittedName>
</protein>
<comment type="caution">
    <text evidence="2">The sequence shown here is derived from an EMBL/GenBank/DDBJ whole genome shotgun (WGS) entry which is preliminary data.</text>
</comment>
<dbReference type="InterPro" id="IPR013885">
    <property type="entry name" value="DUF1764_euk"/>
</dbReference>
<keyword evidence="3" id="KW-1185">Reference proteome</keyword>
<dbReference type="OrthoDB" id="20835at2759"/>
<sequence length="143" mass="16116">MSTNSIKNNVSTQKQNSPALNNSLKKKNQQEEQEKRETAKPTKTNSVIDEIFATKITKHPNNSLNSQKAEISPQLPKISKRKLKQNDEDGFSDTRGTKIRKKTEDGLPIYSAEELKLNNKGGGDTSQCPFDCHCCKLFIHEQI</sequence>
<evidence type="ECO:0000313" key="2">
    <source>
        <dbReference type="EMBL" id="CAG8515543.1"/>
    </source>
</evidence>
<feature type="compositionally biased region" description="Polar residues" evidence="1">
    <location>
        <begin position="59"/>
        <end position="69"/>
    </location>
</feature>
<organism evidence="2 3">
    <name type="scientific">Ambispora gerdemannii</name>
    <dbReference type="NCBI Taxonomy" id="144530"/>
    <lineage>
        <taxon>Eukaryota</taxon>
        <taxon>Fungi</taxon>
        <taxon>Fungi incertae sedis</taxon>
        <taxon>Mucoromycota</taxon>
        <taxon>Glomeromycotina</taxon>
        <taxon>Glomeromycetes</taxon>
        <taxon>Archaeosporales</taxon>
        <taxon>Ambisporaceae</taxon>
        <taxon>Ambispora</taxon>
    </lineage>
</organism>
<name>A0A9N9A2N0_9GLOM</name>